<dbReference type="Pfam" id="PF00041">
    <property type="entry name" value="fn3"/>
    <property type="match status" value="1"/>
</dbReference>
<evidence type="ECO:0000313" key="4">
    <source>
        <dbReference type="EMBL" id="MBK9980822.1"/>
    </source>
</evidence>
<dbReference type="InterPro" id="IPR001590">
    <property type="entry name" value="Peptidase_M12B"/>
</dbReference>
<dbReference type="Proteomes" id="UP000808337">
    <property type="component" value="Unassembled WGS sequence"/>
</dbReference>
<sequence length="2785" mass="300989">MLFIAVALFFTSNNTAQVSTYGFTQSIEGFAQTTQGTKLGNASNAGHRSFLDPVDLTGSTTSTFGAGIPIGFNFIYQGISYDRFGVLNNGWICLGRSQYGTHAVDIGQFQYQPLEGVGPVKDTLRARIVAFDANLVGNGTTSSLTYELIGDSTDLTLIVKWKKYKIFQFIGTNNTTVNFEIRLNAIDGSIDIRYGEMKSTDYSGITSSNVGLGGLQRIDFNNRKTPISKDWNLTTPGTTYGDDCIFQTTSIMPELGLNFHWSPSLCPSIPYVNRDYISDHSIQLSWHASEAISSPEYEYALTTIASPPSSGTITNESSHLFTGLMPNTQFYFHIRLRCSVSLQSSWTSHAVKTRCNVLSPPYFENFEAITPPSIPDCMSIINNNPESQTWITAEEIGLSGPNALTIPYEPFLMNDDWLFLPGLNLEEDTNYIFSLDYATYNSDTLQIYTGHYPDPDSMTLLANFHNPDASGYLPYDLFYTPPADGQYFFALRSKHADIQVDNISLKKYTCFKPSNIHVTSNLLNHTVLKWNVSTPGTSYEYSVSTNESYPPPGVLSTTADSVLFTDLTPATTYHFYLRADCGAGNLSPWTHFVFESRTDYDDCASAIILVPSPISDCDAESYGNTGATSSGVMASTCAGYPDDDVWFKFTALYRSHNIKLMNSCLGGGGGGTFAARDIDTSICQPLIMELRSGSCGATLHSCKEVNSGLTGFIYATDLTPGSVYYIRVFGKDTLRQGQHFGLCVGSYPTEPNSSCATATLLTVSTSSCPAGFQNNLAGALSATTPISPCDAPPYFALWYIFVTTATTQIIEANFETGNGVLDVFSGTCGTLVNLACANNTTSGSEQLTLTGLTIGQTLYVRVFDAGNTGAQMNVSVCIRVPAVNDECANAINIPVVSGITFANPINANSFSASGTGTCSTYFADDDLWFKFTATNDTHLIVTIPVNPSPLMTTPVIECYSGNCSGSSIGCSGTGEFLLSSLTPGNEYYFKIYSAPNLTGRGNFRVGITIPPPNISCSTATLVPVNASQTCTLNTAATMVGTGVKNEIWFSFISTTSSMTILVTETLGLDIALYDGCNGNFIVGEQQGGSLYYRNYVPGNTYYFKIYAPVFSNLNYQYFQEQVTICIIPAPANDECSSPIMLSTQAYCTITIPGSTAGATPSITNGSCYPGEYDTWYSFVATSVSHKILVDPDPGFFYVKGQVFKGNCSGTPIACFSDGIGMADGVAILDDLDIDSTYFIRVAVYNPSVKTGEFSICISSPPANDHCMNATVMTPNSTTACANSIPGTTINATSTLGRQNVWYIFTAASKNVTIVVTPSTPGFDPGIKLWNPTTGISLDNCVFDIKSSNDEAHVNYEPEILSLSDLTIGNSYYIEVYTNTDNLIAGDFEICLYSPEDKMTLHSAVSESYPFDTIVSAGTFNQPVTKVTLQLTGRLFNKVIRKINFDASGTTDMNDVLSASVYIDTKFWGFHNNAILPYKPFGKVGEGLSEYPPPFLFGTTINHPGTQMEFNGEYIIPGERYSNSSLGSDNYPRLFYLVMEIACDADPGHVVKAICNSITFEIDSITPILGNTDPLSIVPLDSYDTRSDGQWNDGSTWVCGTPPPHDPSSPPVNIYHRVMLTDTADVGSINIYYQRALELTDVAQLTMGSSSMGAATGNTNKLLFCPEGSLLLDHATLNINGGFTFGTAGGEMYGDGLCCNNGNGSYSLSVGNNPITRDSNFVSVDYFPFCVAGGQIVSANYPNPPAETQIISANENSSTIDLFKKSNSRDTKDIPGVIKNYTILDIDPDNLEKVLTGHPENLSLTIPLEQRQNLELELELSNSFLANTIIRSAPDMNVINLPKGVHYRGKIKGDPKSVVAISFFDDEVIGIISGSTVGNINLGKKKNSNHYIAYNDHQVKEFFGFTCTTSDDGEPYTDEQIHFKTNHRSTGDCIGIYVEVDHDIVADKGGLTPAANYITAIINQVALLYANENISIQLSEMTLWTSPSPYNQNTLGEVFEKFKSIRTSFNGDLGLLVSYNFSAGYAQLNGLCRTEQKYSTGYVGLFSTYLNVPVYSWSVEVMAHELGHLFNSRHTHACAWNGNQTAIDGCYTVEGNCNNINTLPENGGTVMSYCHLTDAGINFAEGFGIQPGNVMRYAVDQSTCTQSCSNQACTMNDLNLTVRTDSSPNETKWHIEDAAGNILFNGGPYIQSNFTYTKHFCVPDGCYRLIMTDAVNTKPGGTFVAKDSKIILDGNDGLNPATNSYFRILTSNNYTDHLNITILDPGSFLYGTEQSMNQTLNGTLTFGGGDDTGASTGFTLGIGPGNGFGLLILDSLIIQGGYASQNRQVSSSSNFVGCKNIWIKPGSEFKGGLAITHDFRNDGLYTGRLNRNLSFCGSMNIGQHYPNTTTTQRMYGTGLVRSLDTAPIPSSPADNQINMLRVDNTYDGLSLEMPLGVLNTIRLMHGVITTSDTTLLTLGDSISIGYLSTDPSNTQWFAADTFIGNMTAWDGGTIEGPFRRWFTGNTTDEQSVFPLGKGTTKRTAGIHFLNTTPGYLTGTFKAMQPGINGLPLTNEQNTNIGFVSPSGYWNFESAGTSGTYAIDVRANGFTTDGVIPISSLPSVRLIKRPSNGSWQLSGSTTTAGPLSLNQVTSAGLNSFSDFGIGLNCGNVVTTGSDNIVGSLRYVLANCISSGDTVKFDTSLSLLIVTTDTIILDKNVTIYATSDDNINIEGSGVHSIMKIQTGKTVKLQNLELTTGNALDGKAIYNKGNLTINHITIHDIGTGNSTILNKGSLIVIGSNSVLKE</sequence>
<protein>
    <recommendedName>
        <fullName evidence="6">Fibronectin type III domain-containing protein</fullName>
    </recommendedName>
</protein>
<dbReference type="Gene3D" id="2.60.120.200">
    <property type="match status" value="1"/>
</dbReference>
<feature type="chain" id="PRO_5038385700" description="Fibronectin type III domain-containing protein" evidence="1">
    <location>
        <begin position="17"/>
        <end position="2785"/>
    </location>
</feature>
<dbReference type="Gene3D" id="2.60.40.10">
    <property type="entry name" value="Immunoglobulins"/>
    <property type="match status" value="2"/>
</dbReference>
<dbReference type="InterPro" id="IPR036116">
    <property type="entry name" value="FN3_sf"/>
</dbReference>
<accession>A0A9D7SPR5</accession>
<evidence type="ECO:0008006" key="6">
    <source>
        <dbReference type="Google" id="ProtNLM"/>
    </source>
</evidence>
<dbReference type="Pfam" id="PF13688">
    <property type="entry name" value="Reprolysin_5"/>
    <property type="match status" value="1"/>
</dbReference>
<evidence type="ECO:0000259" key="3">
    <source>
        <dbReference type="PROSITE" id="PS50853"/>
    </source>
</evidence>
<dbReference type="InterPro" id="IPR003961">
    <property type="entry name" value="FN3_dom"/>
</dbReference>
<dbReference type="InterPro" id="IPR013783">
    <property type="entry name" value="Ig-like_fold"/>
</dbReference>
<evidence type="ECO:0000313" key="5">
    <source>
        <dbReference type="Proteomes" id="UP000808337"/>
    </source>
</evidence>
<feature type="signal peptide" evidence="1">
    <location>
        <begin position="1"/>
        <end position="16"/>
    </location>
</feature>
<dbReference type="PROSITE" id="PS50215">
    <property type="entry name" value="ADAM_MEPRO"/>
    <property type="match status" value="1"/>
</dbReference>
<dbReference type="PROSITE" id="PS50853">
    <property type="entry name" value="FN3"/>
    <property type="match status" value="1"/>
</dbReference>
<dbReference type="GO" id="GO:0006508">
    <property type="term" value="P:proteolysis"/>
    <property type="evidence" value="ECO:0007669"/>
    <property type="project" value="InterPro"/>
</dbReference>
<feature type="domain" description="Fibronectin type-III" evidence="3">
    <location>
        <begin position="512"/>
        <end position="601"/>
    </location>
</feature>
<reference evidence="4 5" key="1">
    <citation type="submission" date="2020-10" db="EMBL/GenBank/DDBJ databases">
        <title>Connecting structure to function with the recovery of over 1000 high-quality activated sludge metagenome-assembled genomes encoding full-length rRNA genes using long-read sequencing.</title>
        <authorList>
            <person name="Singleton C.M."/>
            <person name="Petriglieri F."/>
            <person name="Kristensen J.M."/>
            <person name="Kirkegaard R.H."/>
            <person name="Michaelsen T.Y."/>
            <person name="Andersen M.H."/>
            <person name="Karst S.M."/>
            <person name="Dueholm M.S."/>
            <person name="Nielsen P.H."/>
            <person name="Albertsen M."/>
        </authorList>
    </citation>
    <scope>NUCLEOTIDE SEQUENCE [LARGE SCALE GENOMIC DNA]</scope>
    <source>
        <strain evidence="4">Ribe_18-Q3-R11-54_MAXAC.273</strain>
    </source>
</reference>
<dbReference type="CDD" id="cd00063">
    <property type="entry name" value="FN3"/>
    <property type="match status" value="1"/>
</dbReference>
<dbReference type="InterPro" id="IPR056600">
    <property type="entry name" value="GBD_T9SS_assoc"/>
</dbReference>
<gene>
    <name evidence="4" type="ORF">IPP15_00100</name>
</gene>
<comment type="caution">
    <text evidence="4">The sequence shown here is derived from an EMBL/GenBank/DDBJ whole genome shotgun (WGS) entry which is preliminary data.</text>
</comment>
<organism evidence="4 5">
    <name type="scientific">Candidatus Opimibacter skivensis</name>
    <dbReference type="NCBI Taxonomy" id="2982028"/>
    <lineage>
        <taxon>Bacteria</taxon>
        <taxon>Pseudomonadati</taxon>
        <taxon>Bacteroidota</taxon>
        <taxon>Saprospiria</taxon>
        <taxon>Saprospirales</taxon>
        <taxon>Saprospiraceae</taxon>
        <taxon>Candidatus Opimibacter</taxon>
    </lineage>
</organism>
<name>A0A9D7SPR5_9BACT</name>
<keyword evidence="1" id="KW-0732">Signal</keyword>
<dbReference type="SUPFAM" id="SSF49265">
    <property type="entry name" value="Fibronectin type III"/>
    <property type="match status" value="1"/>
</dbReference>
<evidence type="ECO:0000259" key="2">
    <source>
        <dbReference type="PROSITE" id="PS50215"/>
    </source>
</evidence>
<dbReference type="Pfam" id="PF23759">
    <property type="entry name" value="GBD_T9SS_assoc"/>
    <property type="match status" value="3"/>
</dbReference>
<dbReference type="SUPFAM" id="SSF55486">
    <property type="entry name" value="Metalloproteases ('zincins'), catalytic domain"/>
    <property type="match status" value="1"/>
</dbReference>
<dbReference type="InterPro" id="IPR024079">
    <property type="entry name" value="MetalloPept_cat_dom_sf"/>
</dbReference>
<dbReference type="EMBL" id="JADKGY010000001">
    <property type="protein sequence ID" value="MBK9980822.1"/>
    <property type="molecule type" value="Genomic_DNA"/>
</dbReference>
<evidence type="ECO:0000256" key="1">
    <source>
        <dbReference type="SAM" id="SignalP"/>
    </source>
</evidence>
<proteinExistence type="predicted"/>
<dbReference type="Gene3D" id="3.40.390.10">
    <property type="entry name" value="Collagenase (Catalytic Domain)"/>
    <property type="match status" value="1"/>
</dbReference>
<dbReference type="SMART" id="SM00060">
    <property type="entry name" value="FN3"/>
    <property type="match status" value="3"/>
</dbReference>
<feature type="domain" description="Peptidase M12B" evidence="2">
    <location>
        <begin position="1931"/>
        <end position="2117"/>
    </location>
</feature>
<dbReference type="GO" id="GO:0004222">
    <property type="term" value="F:metalloendopeptidase activity"/>
    <property type="evidence" value="ECO:0007669"/>
    <property type="project" value="InterPro"/>
</dbReference>